<keyword evidence="6" id="KW-1185">Reference proteome</keyword>
<dbReference type="GeneID" id="5658748"/>
<keyword evidence="3" id="KW-0862">Zinc</keyword>
<sequence length="190" mass="21805">MGRNSTTRKNARKIVRGACPRTLRDSKKCGCSLCKLKRNQLEDGARFLDESGTLILYIGGECMNAFELMYKTFKAKEFYNMAHGDEIVQIDTSDPYNAAVDNLTIRKNLVCYADGCENTTNLKRCSCCRMVRYCSQECQKRDWQEHKSSCVSKEKPKIEISNEKRGYSHVVANDVKKKLCRCGRMYCDDD</sequence>
<keyword evidence="1" id="KW-0479">Metal-binding</keyword>
<evidence type="ECO:0000256" key="3">
    <source>
        <dbReference type="ARBA" id="ARBA00022833"/>
    </source>
</evidence>
<dbReference type="Pfam" id="PF01753">
    <property type="entry name" value="zf-MYND"/>
    <property type="match status" value="1"/>
</dbReference>
<protein>
    <submittedName>
        <fullName evidence="5">Uncharacterized protein B268L</fullName>
    </submittedName>
</protein>
<dbReference type="Proteomes" id="UP000202419">
    <property type="component" value="Segment"/>
</dbReference>
<proteinExistence type="predicted"/>
<dbReference type="EMBL" id="DQ491002">
    <property type="protein sequence ID" value="ABT14667.1"/>
    <property type="molecule type" value="Genomic_DNA"/>
</dbReference>
<accession>A7IWE3</accession>
<dbReference type="InterPro" id="IPR002893">
    <property type="entry name" value="Znf_MYND"/>
</dbReference>
<keyword evidence="2" id="KW-0863">Zinc-finger</keyword>
<dbReference type="PROSITE" id="PS50865">
    <property type="entry name" value="ZF_MYND_2"/>
    <property type="match status" value="1"/>
</dbReference>
<name>A7IWE3_PBCVN</name>
<dbReference type="PROSITE" id="PS01360">
    <property type="entry name" value="ZF_MYND_1"/>
    <property type="match status" value="1"/>
</dbReference>
<evidence type="ECO:0000256" key="2">
    <source>
        <dbReference type="ARBA" id="ARBA00022771"/>
    </source>
</evidence>
<feature type="domain" description="MYND-type" evidence="4">
    <location>
        <begin position="111"/>
        <end position="150"/>
    </location>
</feature>
<dbReference type="Gene3D" id="6.10.140.2220">
    <property type="match status" value="1"/>
</dbReference>
<dbReference type="SUPFAM" id="SSF144232">
    <property type="entry name" value="HIT/MYND zinc finger-like"/>
    <property type="match status" value="1"/>
</dbReference>
<organismHost>
    <name type="scientific">Chlorella</name>
    <dbReference type="NCBI Taxonomy" id="3071"/>
</organismHost>
<dbReference type="GO" id="GO:0008270">
    <property type="term" value="F:zinc ion binding"/>
    <property type="evidence" value="ECO:0007669"/>
    <property type="project" value="UniProtKB-KW"/>
</dbReference>
<dbReference type="KEGG" id="vg:5658748"/>
<dbReference type="RefSeq" id="YP_001497464.1">
    <property type="nucleotide sequence ID" value="NC_009898.1"/>
</dbReference>
<reference evidence="5 6" key="1">
    <citation type="journal article" date="2007" name="Virology">
        <title>Sequence and annotation of the 369-kb NY-2A and the 345-kb AR158 viruses that infect Chlorella NC64A.</title>
        <authorList>
            <person name="Fitzgerald L.A."/>
            <person name="Graves M.V."/>
            <person name="Li X."/>
            <person name="Feldblyum T."/>
            <person name="Nierman W.C."/>
            <person name="Van Etten J.L."/>
        </authorList>
    </citation>
    <scope>NUCLEOTIDE SEQUENCE [LARGE SCALE GENOMIC DNA]</scope>
    <source>
        <strain evidence="5 6">NY-2A</strain>
    </source>
</reference>
<evidence type="ECO:0000256" key="1">
    <source>
        <dbReference type="ARBA" id="ARBA00022723"/>
    </source>
</evidence>
<evidence type="ECO:0000259" key="4">
    <source>
        <dbReference type="PROSITE" id="PS50865"/>
    </source>
</evidence>
<organism evidence="5 6">
    <name type="scientific">Paramecium bursaria Chlorella virus NY2A</name>
    <name type="common">PBCV-NY2A</name>
    <dbReference type="NCBI Taxonomy" id="46021"/>
    <lineage>
        <taxon>Viruses</taxon>
        <taxon>Varidnaviria</taxon>
        <taxon>Bamfordvirae</taxon>
        <taxon>Nucleocytoviricota</taxon>
        <taxon>Megaviricetes</taxon>
        <taxon>Algavirales</taxon>
        <taxon>Phycodnaviridae</taxon>
        <taxon>Chlorovirus</taxon>
        <taxon>Chlorovirus americanus</taxon>
    </lineage>
</organism>
<gene>
    <name evidence="5" type="primary">B268L</name>
    <name evidence="5" type="ORF">NY2A_B268L</name>
</gene>
<evidence type="ECO:0000313" key="5">
    <source>
        <dbReference type="EMBL" id="ABT14667.1"/>
    </source>
</evidence>
<evidence type="ECO:0000313" key="6">
    <source>
        <dbReference type="Proteomes" id="UP000202419"/>
    </source>
</evidence>